<dbReference type="GeneID" id="100893394"/>
<feature type="region of interest" description="Disordered" evidence="18">
    <location>
        <begin position="591"/>
        <end position="620"/>
    </location>
</feature>
<keyword evidence="7" id="KW-0227">DNA damage</keyword>
<feature type="coiled-coil region" evidence="17">
    <location>
        <begin position="1300"/>
        <end position="1341"/>
    </location>
</feature>
<dbReference type="Pfam" id="PF08797">
    <property type="entry name" value="HIRAN"/>
    <property type="match status" value="1"/>
</dbReference>
<feature type="coiled-coil region" evidence="17">
    <location>
        <begin position="1575"/>
        <end position="1616"/>
    </location>
</feature>
<dbReference type="InterPro" id="IPR013083">
    <property type="entry name" value="Znf_RING/FYVE/PHD"/>
</dbReference>
<dbReference type="SUPFAM" id="SSF52540">
    <property type="entry name" value="P-loop containing nucleoside triphosphate hydrolases"/>
    <property type="match status" value="3"/>
</dbReference>
<dbReference type="Pfam" id="PF13920">
    <property type="entry name" value="zf-C3HC4_3"/>
    <property type="match status" value="1"/>
</dbReference>
<feature type="compositionally biased region" description="Basic and acidic residues" evidence="18">
    <location>
        <begin position="193"/>
        <end position="204"/>
    </location>
</feature>
<dbReference type="Gene3D" id="3.30.40.10">
    <property type="entry name" value="Zinc/RING finger domain, C3HC4 (zinc finger)"/>
    <property type="match status" value="1"/>
</dbReference>
<keyword evidence="15" id="KW-0539">Nucleus</keyword>
<dbReference type="CDD" id="cd18793">
    <property type="entry name" value="SF2_C_SNF"/>
    <property type="match status" value="1"/>
</dbReference>
<proteinExistence type="inferred from homology"/>
<dbReference type="KEGG" id="spu:100893394"/>
<feature type="compositionally biased region" description="Acidic residues" evidence="18">
    <location>
        <begin position="429"/>
        <end position="443"/>
    </location>
</feature>
<dbReference type="InterPro" id="IPR001650">
    <property type="entry name" value="Helicase_C-like"/>
</dbReference>
<feature type="compositionally biased region" description="Acidic residues" evidence="18">
    <location>
        <begin position="213"/>
        <end position="226"/>
    </location>
</feature>
<dbReference type="InterPro" id="IPR038718">
    <property type="entry name" value="SNF2-like_sf"/>
</dbReference>
<evidence type="ECO:0000256" key="15">
    <source>
        <dbReference type="ARBA" id="ARBA00023242"/>
    </source>
</evidence>
<feature type="domain" description="RING-type" evidence="19">
    <location>
        <begin position="2243"/>
        <end position="2284"/>
    </location>
</feature>
<dbReference type="OrthoDB" id="276744at2759"/>
<organism evidence="22 23">
    <name type="scientific">Strongylocentrotus purpuratus</name>
    <name type="common">Purple sea urchin</name>
    <dbReference type="NCBI Taxonomy" id="7668"/>
    <lineage>
        <taxon>Eukaryota</taxon>
        <taxon>Metazoa</taxon>
        <taxon>Echinodermata</taxon>
        <taxon>Eleutherozoa</taxon>
        <taxon>Echinozoa</taxon>
        <taxon>Echinoidea</taxon>
        <taxon>Euechinoidea</taxon>
        <taxon>Echinacea</taxon>
        <taxon>Camarodonta</taxon>
        <taxon>Echinidea</taxon>
        <taxon>Strongylocentrotidae</taxon>
        <taxon>Strongylocentrotus</taxon>
    </lineage>
</organism>
<dbReference type="Gene3D" id="3.30.70.2330">
    <property type="match status" value="1"/>
</dbReference>
<feature type="compositionally biased region" description="Polar residues" evidence="18">
    <location>
        <begin position="325"/>
        <end position="334"/>
    </location>
</feature>
<keyword evidence="6" id="KW-0547">Nucleotide-binding</keyword>
<dbReference type="InterPro" id="IPR014001">
    <property type="entry name" value="Helicase_ATP-bd"/>
</dbReference>
<keyword evidence="5" id="KW-0479">Metal-binding</keyword>
<evidence type="ECO:0000259" key="21">
    <source>
        <dbReference type="PROSITE" id="PS51194"/>
    </source>
</evidence>
<evidence type="ECO:0000313" key="23">
    <source>
        <dbReference type="Proteomes" id="UP000007110"/>
    </source>
</evidence>
<dbReference type="InParanoid" id="A0A7M7NLS3"/>
<feature type="coiled-coil region" evidence="17">
    <location>
        <begin position="1032"/>
        <end position="1066"/>
    </location>
</feature>
<dbReference type="SMART" id="SM00910">
    <property type="entry name" value="HIRAN"/>
    <property type="match status" value="1"/>
</dbReference>
<evidence type="ECO:0000256" key="13">
    <source>
        <dbReference type="ARBA" id="ARBA00023172"/>
    </source>
</evidence>
<keyword evidence="13" id="KW-0233">DNA recombination</keyword>
<feature type="region of interest" description="Disordered" evidence="18">
    <location>
        <begin position="1"/>
        <end position="283"/>
    </location>
</feature>
<evidence type="ECO:0000256" key="18">
    <source>
        <dbReference type="SAM" id="MobiDB-lite"/>
    </source>
</evidence>
<reference evidence="23" key="1">
    <citation type="submission" date="2015-02" db="EMBL/GenBank/DDBJ databases">
        <title>Genome sequencing for Strongylocentrotus purpuratus.</title>
        <authorList>
            <person name="Murali S."/>
            <person name="Liu Y."/>
            <person name="Vee V."/>
            <person name="English A."/>
            <person name="Wang M."/>
            <person name="Skinner E."/>
            <person name="Han Y."/>
            <person name="Muzny D.M."/>
            <person name="Worley K.C."/>
            <person name="Gibbs R.A."/>
        </authorList>
    </citation>
    <scope>NUCLEOTIDE SEQUENCE</scope>
</reference>
<dbReference type="GO" id="GO:0003697">
    <property type="term" value="F:single-stranded DNA binding"/>
    <property type="evidence" value="ECO:0000318"/>
    <property type="project" value="GO_Central"/>
</dbReference>
<evidence type="ECO:0000256" key="7">
    <source>
        <dbReference type="ARBA" id="ARBA00022763"/>
    </source>
</evidence>
<evidence type="ECO:0000256" key="6">
    <source>
        <dbReference type="ARBA" id="ARBA00022741"/>
    </source>
</evidence>
<dbReference type="Pfam" id="PF00271">
    <property type="entry name" value="Helicase_C"/>
    <property type="match status" value="1"/>
</dbReference>
<evidence type="ECO:0000256" key="16">
    <source>
        <dbReference type="PROSITE-ProRule" id="PRU00175"/>
    </source>
</evidence>
<dbReference type="InterPro" id="IPR014905">
    <property type="entry name" value="HIRAN"/>
</dbReference>
<dbReference type="GO" id="GO:0005524">
    <property type="term" value="F:ATP binding"/>
    <property type="evidence" value="ECO:0007669"/>
    <property type="project" value="UniProtKB-KW"/>
</dbReference>
<evidence type="ECO:0000256" key="17">
    <source>
        <dbReference type="SAM" id="Coils"/>
    </source>
</evidence>
<evidence type="ECO:0000256" key="5">
    <source>
        <dbReference type="ARBA" id="ARBA00022723"/>
    </source>
</evidence>
<dbReference type="GO" id="GO:0016818">
    <property type="term" value="F:hydrolase activity, acting on acid anhydrides, in phosphorus-containing anhydrides"/>
    <property type="evidence" value="ECO:0007669"/>
    <property type="project" value="InterPro"/>
</dbReference>
<feature type="region of interest" description="Disordered" evidence="18">
    <location>
        <begin position="1859"/>
        <end position="1893"/>
    </location>
</feature>
<evidence type="ECO:0000256" key="1">
    <source>
        <dbReference type="ARBA" id="ARBA00004123"/>
    </source>
</evidence>
<evidence type="ECO:0000256" key="12">
    <source>
        <dbReference type="ARBA" id="ARBA00023054"/>
    </source>
</evidence>
<dbReference type="CDD" id="cd16509">
    <property type="entry name" value="RING-HC_HLTF"/>
    <property type="match status" value="1"/>
</dbReference>
<dbReference type="InterPro" id="IPR000330">
    <property type="entry name" value="SNF2_N"/>
</dbReference>
<dbReference type="GO" id="GO:0003684">
    <property type="term" value="F:damaged DNA binding"/>
    <property type="evidence" value="ECO:0000318"/>
    <property type="project" value="GO_Central"/>
</dbReference>
<keyword evidence="23" id="KW-1185">Reference proteome</keyword>
<feature type="compositionally biased region" description="Polar residues" evidence="18">
    <location>
        <begin position="242"/>
        <end position="267"/>
    </location>
</feature>
<dbReference type="RefSeq" id="XP_030837527.1">
    <property type="nucleotide sequence ID" value="XM_030981667.1"/>
</dbReference>
<feature type="domain" description="Helicase C-terminal" evidence="21">
    <location>
        <begin position="2316"/>
        <end position="2482"/>
    </location>
</feature>
<feature type="compositionally biased region" description="Acidic residues" evidence="18">
    <location>
        <begin position="17"/>
        <end position="41"/>
    </location>
</feature>
<keyword evidence="9" id="KW-0378">Hydrolase</keyword>
<dbReference type="Proteomes" id="UP000007110">
    <property type="component" value="Unassembled WGS sequence"/>
</dbReference>
<evidence type="ECO:0000259" key="20">
    <source>
        <dbReference type="PROSITE" id="PS51192"/>
    </source>
</evidence>
<dbReference type="InterPro" id="IPR001841">
    <property type="entry name" value="Znf_RING"/>
</dbReference>
<dbReference type="Gene3D" id="3.40.50.300">
    <property type="entry name" value="P-loop containing nucleotide triphosphate hydrolases"/>
    <property type="match status" value="1"/>
</dbReference>
<evidence type="ECO:0008006" key="24">
    <source>
        <dbReference type="Google" id="ProtNLM"/>
    </source>
</evidence>
<keyword evidence="4" id="KW-0158">Chromosome</keyword>
<keyword evidence="10" id="KW-0862">Zinc</keyword>
<feature type="compositionally biased region" description="Basic and acidic residues" evidence="18">
    <location>
        <begin position="411"/>
        <end position="422"/>
    </location>
</feature>
<dbReference type="PROSITE" id="PS51192">
    <property type="entry name" value="HELICASE_ATP_BIND_1"/>
    <property type="match status" value="1"/>
</dbReference>
<comment type="similarity">
    <text evidence="3">Belongs to the SMC family. SMC6 subfamily.</text>
</comment>
<dbReference type="InterPro" id="IPR027417">
    <property type="entry name" value="P-loop_NTPase"/>
</dbReference>
<evidence type="ECO:0000256" key="4">
    <source>
        <dbReference type="ARBA" id="ARBA00022454"/>
    </source>
</evidence>
<evidence type="ECO:0000259" key="19">
    <source>
        <dbReference type="PROSITE" id="PS50089"/>
    </source>
</evidence>
<dbReference type="PROSITE" id="PS00518">
    <property type="entry name" value="ZF_RING_1"/>
    <property type="match status" value="1"/>
</dbReference>
<reference evidence="22" key="2">
    <citation type="submission" date="2021-01" db="UniProtKB">
        <authorList>
            <consortium name="EnsemblMetazoa"/>
        </authorList>
    </citation>
    <scope>IDENTIFICATION</scope>
</reference>
<evidence type="ECO:0000256" key="11">
    <source>
        <dbReference type="ARBA" id="ARBA00022840"/>
    </source>
</evidence>
<dbReference type="Pfam" id="PF00176">
    <property type="entry name" value="SNF2-rel_dom"/>
    <property type="match status" value="2"/>
</dbReference>
<evidence type="ECO:0000256" key="9">
    <source>
        <dbReference type="ARBA" id="ARBA00022801"/>
    </source>
</evidence>
<feature type="domain" description="Helicase ATP-binding" evidence="20">
    <location>
        <begin position="1934"/>
        <end position="2084"/>
    </location>
</feature>
<keyword evidence="14" id="KW-0234">DNA repair</keyword>
<dbReference type="CDD" id="cd18008">
    <property type="entry name" value="DEXDc_SHPRH-like"/>
    <property type="match status" value="1"/>
</dbReference>
<dbReference type="PANTHER" id="PTHR19306">
    <property type="entry name" value="STRUCTURAL MAINTENANCE OF CHROMOSOMES 5,6 SMC5, SMC6"/>
    <property type="match status" value="1"/>
</dbReference>
<dbReference type="PROSITE" id="PS50089">
    <property type="entry name" value="ZF_RING_2"/>
    <property type="match status" value="1"/>
</dbReference>
<feature type="compositionally biased region" description="Polar residues" evidence="18">
    <location>
        <begin position="595"/>
        <end position="606"/>
    </location>
</feature>
<dbReference type="InterPro" id="IPR049730">
    <property type="entry name" value="SNF2/RAD54-like_C"/>
</dbReference>
<keyword evidence="8 16" id="KW-0863">Zinc-finger</keyword>
<protein>
    <recommendedName>
        <fullName evidence="24">Helicase ATP-binding domain-containing protein</fullName>
    </recommendedName>
</protein>
<feature type="region of interest" description="Disordered" evidence="18">
    <location>
        <begin position="325"/>
        <end position="451"/>
    </location>
</feature>
<evidence type="ECO:0000256" key="2">
    <source>
        <dbReference type="ARBA" id="ARBA00004286"/>
    </source>
</evidence>
<dbReference type="SMART" id="SM00487">
    <property type="entry name" value="DEXDc"/>
    <property type="match status" value="1"/>
</dbReference>
<dbReference type="PROSITE" id="PS51194">
    <property type="entry name" value="HELICASE_CTER"/>
    <property type="match status" value="1"/>
</dbReference>
<dbReference type="GO" id="GO:0005634">
    <property type="term" value="C:nucleus"/>
    <property type="evidence" value="ECO:0000318"/>
    <property type="project" value="GO_Central"/>
</dbReference>
<dbReference type="GO" id="GO:0035861">
    <property type="term" value="C:site of double-strand break"/>
    <property type="evidence" value="ECO:0000318"/>
    <property type="project" value="GO_Central"/>
</dbReference>
<dbReference type="EnsemblMetazoa" id="XM_030981667">
    <property type="protein sequence ID" value="XP_030837527"/>
    <property type="gene ID" value="LOC100893394"/>
</dbReference>
<sequence length="2503" mass="279523">MGNPWSKKSAKMAAAAEDTDSTDDPDSAEDTDSTNDPDSSEENVSTMDEKRIQHKPVALTFADTSNQPTEQDGEGCSYWYPSKRKTYQRHEDRDEDEKALELSRQEMQVTSVTNPTSDIIISDSEIEGDDRVQTNNGVWGGESDKDSSGLEDVGLGIHGEAQAQVSGRCDASHENSCLSGAGSSDGEDSDVNDISHEENERDVAADASGPVADDVDEEGYGDEEDSSAGSSILLQSDEEVDNISSQEITACQPPHASSSCSTQSSEKAITKVGPLEDRNAVNPEESIDIFDVTEDQDELAQELGVDSQKSYQGFEKALELSRQEMQVTSVTNPTSDIIISDSEIEGDDRVETNNGVWGGESDKDSSGLEDVGLGIHGEAQAQVSGRRDASHENSCLSGAGSSDGEDSDVTDISHKENERDMAAEASDPVADDVDEEDFGDDEVSSAGSSILLLSDEEVDNIPSQEITACQPAHASSSCPTQSSKKAIAKVGPLEDINTVTPEGSIDILDVMEDQDELAQEMYVDSQKSYQGYEKTRVKMESPQPSSPRLKVANNTRTHATIVAESASGVLPTVPNNGGRHSMSRVDQHKEAAASETVSSGIPTSRTGVLPRSGCHKPKSCNPPEPLDFSYQKKTQKKKCSHGNRYSLTEALSLTKDYLSQSTWDDGIDDQDHLELDLPIAASQAGTDDIFLGMVPGSIEGLHYHTGKVSDHEMVSLVREPLNRYLKNAMKVENAWGDQVGHIKRELAEVLSYILDNNYARIEGVVPSGNKNTHVHSMPVDISLYGPRCNQMTVLQILKGRGHTVSMVESKKSSIYNPRNALGKSVMLSETEMKNEVDTLFDNLKLTEQEPSKCIVSTMYPHQKQALHWMLARESNDKPATPSGLYHNSLTNFTSAKRPDSVRGGILADDMGLGKTLSIISLILHEFAKPEFVDLPPSLPSLPEKDEVDCNEPSTSQVKQEVEDDVVLIEDSQEFPIVSEEVIVIDDDSHSSDNDTTIVIKADSPTIPSSSNSTRVTANGRLERDQAQFEEDRLERERRVSALMEEKRDLEAQKQNVAREIDQFAVNSAREQNYGLQSKDSELTQAVTAGKRRLENLEGSSKKRLKLYADYMPNLLAEIDRCTANNQFHQKPLGPVGSFLKLTDVRWALGVESCLKRLMYSFRCHDDHDASVLKEIMNRLIPQNTPQPSIITSMFEANRYDIRSSSVQSNDFPGFLDIVDVSNSVIFNTLVNQRGVESILLIEKLSKDVRNSLRQPPKNCREAFTLEGDQVYAGAEQRYYTSMQKSAKILRGDTDNEIRDQAQFEEERLEKERQVSALMEEKRDLEAQKQNAAREIDQFAVNSAREQNYGLQSTDSALTPAVTAEKRRLDNLEGSRKKRLKLYADYMPNLLAEIDQCTANNQFHQKPLGPVGSFLKLKDVRWALGVESCLKRLIYSFRCHDQHDASILKDIMNRLIPQNATQPSIITSKFEANRYDIRSSSVQSNDFPGFLDIVDVSNSVIFNTLVNQRGVESILLIEKLSKDVRNSLRQPPKNCREAFTLEGDQVYAGAEQRYYTSMQKSAKILRGDTDNEIRDQAQFEEERLEKERQVSALMEEKRDLEAQKQNAAREIDQFAVNSAREQNYGLQSTDSELTPAVTAEKRRLDNLEGSRKKRLKLYADYMPNLLAEIDRCTANNQFHQKPLGPVGSFLKLKDVRWALGVESCLKRLIYSFRCHDQHDVSILKEIMNRLIPQNATQPSIITSKFEANRYDIRSSSVQSNDFPSFLDIVDVSNPVIFNTLVNQRGVETILLIEKLSKEVRNSLRQPPRNCREAFTLEGDQVYAGAVQRYYSSMQRSPKILRGDTDNEIRASAANIKFIFNDDSDDNPSPEKKAKMKLPKMATAPKVKGPSQPVASLPGPCPPINSMVPFKLSSHWFSKPMKAEVSKPMKAEVSKPMKAEVKGHRGHGDAAKPRTTLIVCPLSVMSNWIDQLNEHVADEVQVNVCMYHGAEKKKLTVDYLKQQDVVITTYGTLAAEFKAKQEKGTLQKIEWLRIVLDEAHIIRNRRTLQAQAAIALKAQCKWALTGTPIQNSIKDLWTLVAFLGMEHEPFDPNLNRWQLRKARSIADNDSAGIGRLRKLMNTLALRRMKSQKVNGKPLVDLPARNVVLQYVDFSEDEKKVYQTYEKEGRLAVSKYFREGTVLDHYGEILVIILRLRQLCCHPALCAKAAAKLCQAIDGNERTDEEKAQLVAILVSFLSQGADEECCICLESVQDPVVTRCAHVFCQRCIEEVIISEKERACCPLCRQAISRESLVHVPKDRLDAEKGNTDREWHSSAKVDALMECLLTERAADKTTKSIVVSQFTSFLDVLVKPLTEKGFKFSRLDGSMSRIARTAAIREFSSNDPDSSQIFLLSLKAGGVGLNLTAASRLYLLDPAWNPACEEQSFDRCHRLGQTKDVTITKFLVHESIEEPMLKIQEFKRQLMKQVFGGKNQTPEERRMNRIRDVRILFGMDKTNSRKRERKM</sequence>
<comment type="subcellular location">
    <subcellularLocation>
        <location evidence="2">Chromosome</location>
    </subcellularLocation>
    <subcellularLocation>
        <location evidence="1">Nucleus</location>
    </subcellularLocation>
</comment>
<name>A0A7M7NLS3_STRPU</name>
<dbReference type="OMA" id="DDIEREH"/>
<evidence type="ECO:0000313" key="22">
    <source>
        <dbReference type="EnsemblMetazoa" id="XP_030837527"/>
    </source>
</evidence>
<dbReference type="GO" id="GO:0008270">
    <property type="term" value="F:zinc ion binding"/>
    <property type="evidence" value="ECO:0007669"/>
    <property type="project" value="UniProtKB-KW"/>
</dbReference>
<dbReference type="PANTHER" id="PTHR19306:SF6">
    <property type="entry name" value="STRUCTURAL MAINTENANCE OF CHROMOSOMES PROTEIN 6"/>
    <property type="match status" value="1"/>
</dbReference>
<evidence type="ECO:0000256" key="14">
    <source>
        <dbReference type="ARBA" id="ARBA00023204"/>
    </source>
</evidence>
<dbReference type="SUPFAM" id="SSF57850">
    <property type="entry name" value="RING/U-box"/>
    <property type="match status" value="1"/>
</dbReference>
<dbReference type="InterPro" id="IPR017907">
    <property type="entry name" value="Znf_RING_CS"/>
</dbReference>
<evidence type="ECO:0000256" key="8">
    <source>
        <dbReference type="ARBA" id="ARBA00022771"/>
    </source>
</evidence>
<dbReference type="Gene3D" id="3.40.50.10810">
    <property type="entry name" value="Tandem AAA-ATPase domain"/>
    <property type="match status" value="2"/>
</dbReference>
<keyword evidence="12 17" id="KW-0175">Coiled coil</keyword>
<dbReference type="GO" id="GO:0030915">
    <property type="term" value="C:Smc5-Smc6 complex"/>
    <property type="evidence" value="ECO:0000318"/>
    <property type="project" value="GO_Central"/>
</dbReference>
<feature type="compositionally biased region" description="Polar residues" evidence="18">
    <location>
        <begin position="105"/>
        <end position="116"/>
    </location>
</feature>
<dbReference type="GO" id="GO:0000724">
    <property type="term" value="P:double-strand break repair via homologous recombination"/>
    <property type="evidence" value="ECO:0000318"/>
    <property type="project" value="GO_Central"/>
</dbReference>
<evidence type="ECO:0000256" key="3">
    <source>
        <dbReference type="ARBA" id="ARBA00006793"/>
    </source>
</evidence>
<dbReference type="SMART" id="SM00184">
    <property type="entry name" value="RING"/>
    <property type="match status" value="1"/>
</dbReference>
<keyword evidence="11" id="KW-0067">ATP-binding</keyword>
<accession>A0A7M7NLS3</accession>
<evidence type="ECO:0000256" key="10">
    <source>
        <dbReference type="ARBA" id="ARBA00022833"/>
    </source>
</evidence>
<dbReference type="SMART" id="SM00490">
    <property type="entry name" value="HELICc"/>
    <property type="match status" value="1"/>
</dbReference>